<dbReference type="Proteomes" id="UP000036202">
    <property type="component" value="Chromosome"/>
</dbReference>
<dbReference type="PATRIC" id="fig|135735.6.peg.2673"/>
<evidence type="ECO:0000313" key="4">
    <source>
        <dbReference type="Proteomes" id="UP000036202"/>
    </source>
</evidence>
<dbReference type="GeneID" id="93701596"/>
<evidence type="ECO:0000313" key="3">
    <source>
        <dbReference type="EMBL" id="AKO95078.1"/>
    </source>
</evidence>
<dbReference type="KEGG" id="beo:BEH_12695"/>
<evidence type="ECO:0000256" key="1">
    <source>
        <dbReference type="ARBA" id="ARBA00022801"/>
    </source>
</evidence>
<dbReference type="EMBL" id="CP011974">
    <property type="protein sequence ID" value="AKO95078.1"/>
    <property type="molecule type" value="Genomic_DNA"/>
</dbReference>
<dbReference type="SUPFAM" id="SSF53187">
    <property type="entry name" value="Zn-dependent exopeptidases"/>
    <property type="match status" value="1"/>
</dbReference>
<dbReference type="GO" id="GO:0019877">
    <property type="term" value="P:diaminopimelate biosynthetic process"/>
    <property type="evidence" value="ECO:0007669"/>
    <property type="project" value="UniProtKB-ARBA"/>
</dbReference>
<organism evidence="3 4">
    <name type="scientific">Priestia filamentosa</name>
    <dbReference type="NCBI Taxonomy" id="1402861"/>
    <lineage>
        <taxon>Bacteria</taxon>
        <taxon>Bacillati</taxon>
        <taxon>Bacillota</taxon>
        <taxon>Bacilli</taxon>
        <taxon>Bacillales</taxon>
        <taxon>Bacillaceae</taxon>
        <taxon>Priestia</taxon>
    </lineage>
</organism>
<feature type="binding site" evidence="2">
    <location>
        <position position="164"/>
    </location>
    <ligand>
        <name>Mn(2+)</name>
        <dbReference type="ChEBI" id="CHEBI:29035"/>
        <label>2</label>
    </ligand>
</feature>
<protein>
    <submittedName>
        <fullName evidence="3">Peptidase M20</fullName>
    </submittedName>
</protein>
<dbReference type="InterPro" id="IPR017439">
    <property type="entry name" value="Amidohydrolase"/>
</dbReference>
<dbReference type="InterPro" id="IPR036264">
    <property type="entry name" value="Bact_exopeptidase_dim_dom"/>
</dbReference>
<dbReference type="RefSeq" id="WP_048896923.1">
    <property type="nucleotide sequence ID" value="NZ_CP011974.1"/>
</dbReference>
<dbReference type="Pfam" id="PF07687">
    <property type="entry name" value="M20_dimer"/>
    <property type="match status" value="1"/>
</dbReference>
<dbReference type="OrthoDB" id="9776731at2"/>
<feature type="binding site" evidence="2">
    <location>
        <position position="363"/>
    </location>
    <ligand>
        <name>Mn(2+)</name>
        <dbReference type="ChEBI" id="CHEBI:29035"/>
        <label>2</label>
    </ligand>
</feature>
<comment type="cofactor">
    <cofactor evidence="2">
        <name>Mn(2+)</name>
        <dbReference type="ChEBI" id="CHEBI:29035"/>
    </cofactor>
    <text evidence="2">The Mn(2+) ion enhances activity.</text>
</comment>
<dbReference type="PANTHER" id="PTHR11014">
    <property type="entry name" value="PEPTIDASE M20 FAMILY MEMBER"/>
    <property type="match status" value="1"/>
</dbReference>
<dbReference type="SUPFAM" id="SSF55031">
    <property type="entry name" value="Bacterial exopeptidase dimerisation domain"/>
    <property type="match status" value="1"/>
</dbReference>
<dbReference type="AlphaFoldDB" id="A0A1X7EFS3"/>
<accession>A0A1X7EFS3</accession>
<dbReference type="PANTHER" id="PTHR11014:SF63">
    <property type="entry name" value="METALLOPEPTIDASE, PUTATIVE (AFU_ORTHOLOGUE AFUA_6G09600)-RELATED"/>
    <property type="match status" value="1"/>
</dbReference>
<dbReference type="Gene3D" id="3.30.70.360">
    <property type="match status" value="1"/>
</dbReference>
<feature type="binding site" evidence="2">
    <location>
        <position position="139"/>
    </location>
    <ligand>
        <name>Mn(2+)</name>
        <dbReference type="ChEBI" id="CHEBI:29035"/>
        <label>2</label>
    </ligand>
</feature>
<dbReference type="PIRSF" id="PIRSF005962">
    <property type="entry name" value="Pept_M20D_amidohydro"/>
    <property type="match status" value="1"/>
</dbReference>
<dbReference type="InterPro" id="IPR002933">
    <property type="entry name" value="Peptidase_M20"/>
</dbReference>
<evidence type="ECO:0000256" key="2">
    <source>
        <dbReference type="PIRSR" id="PIRSR005962-1"/>
    </source>
</evidence>
<dbReference type="FunFam" id="3.30.70.360:FF:000001">
    <property type="entry name" value="N-acetyldiaminopimelate deacetylase"/>
    <property type="match status" value="1"/>
</dbReference>
<name>A0A1X7EFS3_9BACI</name>
<dbReference type="CDD" id="cd08021">
    <property type="entry name" value="M20_Acy1_YhaA-like"/>
    <property type="match status" value="1"/>
</dbReference>
<gene>
    <name evidence="3" type="ORF">BEH_12695</name>
</gene>
<accession>A0A0H4L2W2</accession>
<dbReference type="GO" id="GO:0050118">
    <property type="term" value="F:N-acetyldiaminopimelate deacetylase activity"/>
    <property type="evidence" value="ECO:0007669"/>
    <property type="project" value="UniProtKB-ARBA"/>
</dbReference>
<dbReference type="GO" id="GO:0046872">
    <property type="term" value="F:metal ion binding"/>
    <property type="evidence" value="ECO:0007669"/>
    <property type="project" value="UniProtKB-KW"/>
</dbReference>
<keyword evidence="2" id="KW-0479">Metal-binding</keyword>
<keyword evidence="1" id="KW-0378">Hydrolase</keyword>
<feature type="binding site" evidence="2">
    <location>
        <position position="103"/>
    </location>
    <ligand>
        <name>Mn(2+)</name>
        <dbReference type="ChEBI" id="CHEBI:29035"/>
        <label>2</label>
    </ligand>
</feature>
<dbReference type="InterPro" id="IPR011650">
    <property type="entry name" value="Peptidase_M20_dimer"/>
</dbReference>
<keyword evidence="2" id="KW-0464">Manganese</keyword>
<dbReference type="Gene3D" id="3.40.630.10">
    <property type="entry name" value="Zn peptidases"/>
    <property type="match status" value="1"/>
</dbReference>
<dbReference type="NCBIfam" id="TIGR01891">
    <property type="entry name" value="amidohydrolases"/>
    <property type="match status" value="1"/>
</dbReference>
<reference evidence="3 4" key="1">
    <citation type="journal article" date="2015" name="PLoS ONE">
        <title>Genome Sequence of Bacillus endophyticus and Analysis of Its Companion Mechanism in the Ketogulonigenium vulgare-Bacillus Strain Consortium.</title>
        <authorList>
            <person name="Jia N."/>
            <person name="Du J."/>
            <person name="Ding M.Z."/>
            <person name="Gao F."/>
            <person name="Yuan Y.J."/>
        </authorList>
    </citation>
    <scope>NUCLEOTIDE SEQUENCE [LARGE SCALE GENOMIC DNA]</scope>
    <source>
        <strain evidence="3 4">Hbe603</strain>
    </source>
</reference>
<dbReference type="Pfam" id="PF01546">
    <property type="entry name" value="Peptidase_M20"/>
    <property type="match status" value="1"/>
</dbReference>
<sequence length="404" mass="44395">MTEKLFARLQEIYPELVTFRRDLHMYPELSFQEKETPRKVADFLTQLGLEVRTEVGGRGVMGILRGGKPGKTVAFRADFDALPIQDEKRVDYKSRIPGVMHACGHDIHTAALLGVAKVLSEVKDELEGNVIFIHQFAEEVIPGGAKAMIEDGCLSGVDVIYGAHVASHLPFGTVGVGEGHLMAAGDTFEIDIYGAGGHGATPHLTVDPLVVGSQILLNLQQIVSRRVDPLKPAVVTVGSFNGGEAYNVIPDTAKMKGTVRTFDKDVQDLIEKSIGQITAAACESAGASFQYKYERGYPSVWNHPEETKRIEQLAKKLFGDEKVGHEPPHMGMEDFSYYLQKVPGTFFWVGGRDEEGDKSYPHHHPKFDVDERAILTIGQLFVSACLNYISDGLVTPELQKEVGF</sequence>
<keyword evidence="4" id="KW-1185">Reference proteome</keyword>
<proteinExistence type="predicted"/>
<reference evidence="4" key="2">
    <citation type="submission" date="2015-06" db="EMBL/GenBank/DDBJ databases">
        <title>Genome Sequence of Bacillus endophyticus and Analysis of its Companion Mechanism in the Ketogulonigenium vulgare-Bacillus strain Consortium.</title>
        <authorList>
            <person name="Jia N."/>
            <person name="Du J."/>
            <person name="Ding M.-Z."/>
            <person name="Gao F."/>
            <person name="Yuan Y.-J."/>
        </authorList>
    </citation>
    <scope>NUCLEOTIDE SEQUENCE [LARGE SCALE GENOMIC DNA]</scope>
    <source>
        <strain evidence="4">Hbe603</strain>
    </source>
</reference>
<feature type="binding site" evidence="2">
    <location>
        <position position="105"/>
    </location>
    <ligand>
        <name>Mn(2+)</name>
        <dbReference type="ChEBI" id="CHEBI:29035"/>
        <label>2</label>
    </ligand>
</feature>